<sequence>MSDTNIDKFNDLAGKIFAELYEHFPIPYDLVAKKLATPTFTSEGNDLCLLELPASDADFFNATVRWLIGTGYLTGEICPDAQVSGAVLTLKGLETLKSTPHCLTHGLSIRQRLAETMKEGSKETLKSVLAEEIALGAKLITPVVEIL</sequence>
<comment type="caution">
    <text evidence="2">The sequence shown here is derived from an EMBL/GenBank/DDBJ whole genome shotgun (WGS) entry which is preliminary data.</text>
</comment>
<gene>
    <name evidence="2" type="ORF">GHO39_27695</name>
    <name evidence="1" type="ORF">GHO40_18275</name>
</gene>
<reference evidence="3 4" key="1">
    <citation type="submission" date="2019-10" db="EMBL/GenBank/DDBJ databases">
        <title>Evaluation of single-gene subtyping targets for Pseudomonas.</title>
        <authorList>
            <person name="Reichler S.J."/>
            <person name="Orsi R.H."/>
            <person name="Wiedmann M."/>
            <person name="Martin N.H."/>
            <person name="Murphy S.I."/>
        </authorList>
    </citation>
    <scope>NUCLEOTIDE SEQUENCE [LARGE SCALE GENOMIC DNA]</scope>
    <source>
        <strain evidence="2 4">FSL R10-3254</strain>
        <strain evidence="1 3">FSL R10-3257</strain>
    </source>
</reference>
<dbReference type="STRING" id="1608996.TU84_12485"/>
<accession>A0A0J6L4V6</accession>
<dbReference type="EMBL" id="WIWJ01000035">
    <property type="protein sequence ID" value="MQT48653.1"/>
    <property type="molecule type" value="Genomic_DNA"/>
</dbReference>
<evidence type="ECO:0000313" key="1">
    <source>
        <dbReference type="EMBL" id="MQT48653.1"/>
    </source>
</evidence>
<protein>
    <submittedName>
        <fullName evidence="2">Uncharacterized protein</fullName>
    </submittedName>
</protein>
<evidence type="ECO:0000313" key="2">
    <source>
        <dbReference type="EMBL" id="MQT92857.1"/>
    </source>
</evidence>
<proteinExistence type="predicted"/>
<dbReference type="RefSeq" id="WP_048369375.1">
    <property type="nucleotide sequence ID" value="NZ_JYLD01000006.1"/>
</dbReference>
<dbReference type="Proteomes" id="UP000489190">
    <property type="component" value="Unassembled WGS sequence"/>
</dbReference>
<dbReference type="EMBL" id="WIWI01000184">
    <property type="protein sequence ID" value="MQT92857.1"/>
    <property type="molecule type" value="Genomic_DNA"/>
</dbReference>
<organism evidence="2 4">
    <name type="scientific">Pseudomonas helleri</name>
    <dbReference type="NCBI Taxonomy" id="1608996"/>
    <lineage>
        <taxon>Bacteria</taxon>
        <taxon>Pseudomonadati</taxon>
        <taxon>Pseudomonadota</taxon>
        <taxon>Gammaproteobacteria</taxon>
        <taxon>Pseudomonadales</taxon>
        <taxon>Pseudomonadaceae</taxon>
        <taxon>Pseudomonas</taxon>
    </lineage>
</organism>
<evidence type="ECO:0000313" key="4">
    <source>
        <dbReference type="Proteomes" id="UP000489190"/>
    </source>
</evidence>
<name>A0A0J6L4V6_9PSED</name>
<dbReference type="OrthoDB" id="7352393at2"/>
<evidence type="ECO:0000313" key="3">
    <source>
        <dbReference type="Proteomes" id="UP000441404"/>
    </source>
</evidence>
<dbReference type="AlphaFoldDB" id="A0A0J6L4V6"/>
<dbReference type="Proteomes" id="UP000441404">
    <property type="component" value="Unassembled WGS sequence"/>
</dbReference>